<dbReference type="Pfam" id="PF00550">
    <property type="entry name" value="PP-binding"/>
    <property type="match status" value="1"/>
</dbReference>
<evidence type="ECO:0000256" key="1">
    <source>
        <dbReference type="ARBA" id="ARBA00022450"/>
    </source>
</evidence>
<evidence type="ECO:0000256" key="2">
    <source>
        <dbReference type="ARBA" id="ARBA00022553"/>
    </source>
</evidence>
<dbReference type="GO" id="GO:0000036">
    <property type="term" value="F:acyl carrier activity"/>
    <property type="evidence" value="ECO:0007669"/>
    <property type="project" value="UniProtKB-UniRule"/>
</dbReference>
<dbReference type="AlphaFoldDB" id="A0A069RR49"/>
<proteinExistence type="inferred from homology"/>
<keyword evidence="3" id="KW-0276">Fatty acid metabolism</keyword>
<comment type="pathway">
    <text evidence="3">Lipid metabolism; fatty acid biosynthesis.</text>
</comment>
<evidence type="ECO:0000313" key="5">
    <source>
        <dbReference type="EMBL" id="KDR96637.1"/>
    </source>
</evidence>
<keyword evidence="3" id="KW-0275">Fatty acid biosynthesis</keyword>
<protein>
    <recommendedName>
        <fullName evidence="3">Acyl carrier protein</fullName>
        <shortName evidence="3">ACP</shortName>
    </recommendedName>
</protein>
<organism evidence="5 6">
    <name type="scientific">Peptoclostridium litorale DSM 5388</name>
    <dbReference type="NCBI Taxonomy" id="1121324"/>
    <lineage>
        <taxon>Bacteria</taxon>
        <taxon>Bacillati</taxon>
        <taxon>Bacillota</taxon>
        <taxon>Clostridia</taxon>
        <taxon>Peptostreptococcales</taxon>
        <taxon>Peptoclostridiaceae</taxon>
        <taxon>Peptoclostridium</taxon>
    </lineage>
</organism>
<comment type="similarity">
    <text evidence="3">Belongs to the acyl carrier protein (ACP) family.</text>
</comment>
<dbReference type="EMBL" id="JJMM01000002">
    <property type="protein sequence ID" value="KDR96637.1"/>
    <property type="molecule type" value="Genomic_DNA"/>
</dbReference>
<dbReference type="PROSITE" id="PS50075">
    <property type="entry name" value="CARRIER"/>
    <property type="match status" value="1"/>
</dbReference>
<comment type="function">
    <text evidence="3">Carrier of the growing fatty acid chain in fatty acid biosynthesis.</text>
</comment>
<comment type="subcellular location">
    <subcellularLocation>
        <location evidence="3">Cytoplasm</location>
    </subcellularLocation>
</comment>
<reference evidence="5 6" key="1">
    <citation type="submission" date="2014-03" db="EMBL/GenBank/DDBJ databases">
        <title>Genome sequence of Clostridium litorale W6, DSM 5388.</title>
        <authorList>
            <person name="Poehlein A."/>
            <person name="Jagirdar A."/>
            <person name="Khonsari B."/>
            <person name="Chibani C.M."/>
            <person name="Gutierrez Gutierrez D.A."/>
            <person name="Davydova E."/>
            <person name="Alghaithi H.S."/>
            <person name="Nair K.P."/>
            <person name="Dhamotharan K."/>
            <person name="Chandran L."/>
            <person name="G W."/>
            <person name="Daniel R."/>
        </authorList>
    </citation>
    <scope>NUCLEOTIDE SEQUENCE [LARGE SCALE GENOMIC DNA]</scope>
    <source>
        <strain evidence="5 6">W6</strain>
    </source>
</reference>
<keyword evidence="3" id="KW-0963">Cytoplasm</keyword>
<dbReference type="InterPro" id="IPR009081">
    <property type="entry name" value="PP-bd_ACP"/>
</dbReference>
<dbReference type="Gene3D" id="1.10.1200.10">
    <property type="entry name" value="ACP-like"/>
    <property type="match status" value="1"/>
</dbReference>
<evidence type="ECO:0000256" key="3">
    <source>
        <dbReference type="HAMAP-Rule" id="MF_01217"/>
    </source>
</evidence>
<feature type="modified residue" description="O-(pantetheine 4'-phosphoryl)serine" evidence="3">
    <location>
        <position position="35"/>
    </location>
</feature>
<keyword evidence="2 3" id="KW-0597">Phosphoprotein</keyword>
<keyword evidence="1 3" id="KW-0596">Phosphopantetheine</keyword>
<dbReference type="OrthoDB" id="9804551at2"/>
<accession>A0A069RR49</accession>
<name>A0A069RR49_PEPLI</name>
<dbReference type="RefSeq" id="WP_038261162.1">
    <property type="nucleotide sequence ID" value="NZ_FSRH01000001.1"/>
</dbReference>
<dbReference type="eggNOG" id="COG0236">
    <property type="taxonomic scope" value="Bacteria"/>
</dbReference>
<evidence type="ECO:0000259" key="4">
    <source>
        <dbReference type="PROSITE" id="PS50075"/>
    </source>
</evidence>
<dbReference type="Proteomes" id="UP000027946">
    <property type="component" value="Unassembled WGS sequence"/>
</dbReference>
<dbReference type="STRING" id="1121324.CLIT_2c02430"/>
<gene>
    <name evidence="3" type="primary">acpP</name>
    <name evidence="5" type="ORF">CLIT_2c02430</name>
</gene>
<keyword evidence="3" id="KW-0444">Lipid biosynthesis</keyword>
<keyword evidence="3" id="KW-0443">Lipid metabolism</keyword>
<dbReference type="InterPro" id="IPR036736">
    <property type="entry name" value="ACP-like_sf"/>
</dbReference>
<comment type="caution">
    <text evidence="5">The sequence shown here is derived from an EMBL/GenBank/DDBJ whole genome shotgun (WGS) entry which is preliminary data.</text>
</comment>
<dbReference type="SUPFAM" id="SSF47336">
    <property type="entry name" value="ACP-like"/>
    <property type="match status" value="1"/>
</dbReference>
<sequence>MVFESIKRTIMDIMGIPEDEILQGCDIYNDLDADSLDMSQIIIALENEYKIEIENEEIAEFKTVKDIADSIEIRINK</sequence>
<feature type="domain" description="Carrier" evidence="4">
    <location>
        <begin position="1"/>
        <end position="75"/>
    </location>
</feature>
<dbReference type="UniPathway" id="UPA00094"/>
<dbReference type="HAMAP" id="MF_01217">
    <property type="entry name" value="Acyl_carrier"/>
    <property type="match status" value="1"/>
</dbReference>
<keyword evidence="6" id="KW-1185">Reference proteome</keyword>
<dbReference type="GO" id="GO:0005737">
    <property type="term" value="C:cytoplasm"/>
    <property type="evidence" value="ECO:0007669"/>
    <property type="project" value="UniProtKB-SubCell"/>
</dbReference>
<dbReference type="InterPro" id="IPR003231">
    <property type="entry name" value="ACP"/>
</dbReference>
<evidence type="ECO:0000313" key="6">
    <source>
        <dbReference type="Proteomes" id="UP000027946"/>
    </source>
</evidence>
<comment type="PTM">
    <text evidence="3">4'-phosphopantetheine is transferred from CoA to a specific serine of apo-ACP by AcpS. This modification is essential for activity because fatty acids are bound in thioester linkage to the sulfhydryl of the prosthetic group.</text>
</comment>